<name>A0A4Z0BU93_9BURK</name>
<evidence type="ECO:0000313" key="3">
    <source>
        <dbReference type="EMBL" id="TFZ01575.1"/>
    </source>
</evidence>
<sequence length="170" mass="18248">MSVRRHGLLAWAGAALMAGCASPLLAQEPWQEGAAPEPPALRLKGLVPVELPRSTLRFGVQPDSVSIGPDRVVRYVVVATSASGALNALYEGIRCDEGKVKVYARHTPGAGWTPTRDAPWESLHDNAGHRHSLAIARSGACIGRGTNTSAERVLRDLAAPVDERFRIELR</sequence>
<dbReference type="EMBL" id="SMLL01000003">
    <property type="protein sequence ID" value="TFZ01575.1"/>
    <property type="molecule type" value="Genomic_DNA"/>
</dbReference>
<evidence type="ECO:0000256" key="1">
    <source>
        <dbReference type="SAM" id="SignalP"/>
    </source>
</evidence>
<reference evidence="3 4" key="1">
    <citation type="submission" date="2019-03" db="EMBL/GenBank/DDBJ databases">
        <title>Ramlibacter rhizophilus CCTCC AB2015357, whole genome shotgun sequence.</title>
        <authorList>
            <person name="Zhang X."/>
            <person name="Feng G."/>
            <person name="Zhu H."/>
        </authorList>
    </citation>
    <scope>NUCLEOTIDE SEQUENCE [LARGE SCALE GENOMIC DNA]</scope>
    <source>
        <strain evidence="3 4">CCTCC AB2015357</strain>
    </source>
</reference>
<dbReference type="RefSeq" id="WP_135284874.1">
    <property type="nucleotide sequence ID" value="NZ_SMLL01000003.1"/>
</dbReference>
<dbReference type="PROSITE" id="PS51257">
    <property type="entry name" value="PROKAR_LIPOPROTEIN"/>
    <property type="match status" value="1"/>
</dbReference>
<dbReference type="InterPro" id="IPR014861">
    <property type="entry name" value="CNP1-like_dom"/>
</dbReference>
<organism evidence="3 4">
    <name type="scientific">Ramlibacter rhizophilus</name>
    <dbReference type="NCBI Taxonomy" id="1781167"/>
    <lineage>
        <taxon>Bacteria</taxon>
        <taxon>Pseudomonadati</taxon>
        <taxon>Pseudomonadota</taxon>
        <taxon>Betaproteobacteria</taxon>
        <taxon>Burkholderiales</taxon>
        <taxon>Comamonadaceae</taxon>
        <taxon>Ramlibacter</taxon>
    </lineage>
</organism>
<dbReference type="OrthoDB" id="7066954at2"/>
<gene>
    <name evidence="3" type="ORF">EZ242_09410</name>
</gene>
<dbReference type="Pfam" id="PF08750">
    <property type="entry name" value="CNP1"/>
    <property type="match status" value="1"/>
</dbReference>
<protein>
    <recommendedName>
        <fullName evidence="2">CNP1-like uncharacterized domain-containing protein</fullName>
    </recommendedName>
</protein>
<feature type="signal peptide" evidence="1">
    <location>
        <begin position="1"/>
        <end position="26"/>
    </location>
</feature>
<evidence type="ECO:0000313" key="4">
    <source>
        <dbReference type="Proteomes" id="UP000297564"/>
    </source>
</evidence>
<dbReference type="Proteomes" id="UP000297564">
    <property type="component" value="Unassembled WGS sequence"/>
</dbReference>
<comment type="caution">
    <text evidence="3">The sequence shown here is derived from an EMBL/GenBank/DDBJ whole genome shotgun (WGS) entry which is preliminary data.</text>
</comment>
<accession>A0A4Z0BU93</accession>
<feature type="chain" id="PRO_5021470786" description="CNP1-like uncharacterized domain-containing protein" evidence="1">
    <location>
        <begin position="27"/>
        <end position="170"/>
    </location>
</feature>
<proteinExistence type="predicted"/>
<dbReference type="AlphaFoldDB" id="A0A4Z0BU93"/>
<feature type="domain" description="CNP1-like uncharacterised" evidence="2">
    <location>
        <begin position="27"/>
        <end position="157"/>
    </location>
</feature>
<keyword evidence="4" id="KW-1185">Reference proteome</keyword>
<keyword evidence="1" id="KW-0732">Signal</keyword>
<evidence type="ECO:0000259" key="2">
    <source>
        <dbReference type="Pfam" id="PF08750"/>
    </source>
</evidence>